<evidence type="ECO:0000313" key="1">
    <source>
        <dbReference type="EMBL" id="OTG23044.1"/>
    </source>
</evidence>
<reference evidence="2" key="1">
    <citation type="journal article" date="2017" name="Nature">
        <title>The sunflower genome provides insights into oil metabolism, flowering and Asterid evolution.</title>
        <authorList>
            <person name="Badouin H."/>
            <person name="Gouzy J."/>
            <person name="Grassa C.J."/>
            <person name="Murat F."/>
            <person name="Staton S.E."/>
            <person name="Cottret L."/>
            <person name="Lelandais-Briere C."/>
            <person name="Owens G.L."/>
            <person name="Carrere S."/>
            <person name="Mayjonade B."/>
            <person name="Legrand L."/>
            <person name="Gill N."/>
            <person name="Kane N.C."/>
            <person name="Bowers J.E."/>
            <person name="Hubner S."/>
            <person name="Bellec A."/>
            <person name="Berard A."/>
            <person name="Berges H."/>
            <person name="Blanchet N."/>
            <person name="Boniface M.C."/>
            <person name="Brunel D."/>
            <person name="Catrice O."/>
            <person name="Chaidir N."/>
            <person name="Claudel C."/>
            <person name="Donnadieu C."/>
            <person name="Faraut T."/>
            <person name="Fievet G."/>
            <person name="Helmstetter N."/>
            <person name="King M."/>
            <person name="Knapp S.J."/>
            <person name="Lai Z."/>
            <person name="Le Paslier M.C."/>
            <person name="Lippi Y."/>
            <person name="Lorenzon L."/>
            <person name="Mandel J.R."/>
            <person name="Marage G."/>
            <person name="Marchand G."/>
            <person name="Marquand E."/>
            <person name="Bret-Mestries E."/>
            <person name="Morien E."/>
            <person name="Nambeesan S."/>
            <person name="Nguyen T."/>
            <person name="Pegot-Espagnet P."/>
            <person name="Pouilly N."/>
            <person name="Raftis F."/>
            <person name="Sallet E."/>
            <person name="Schiex T."/>
            <person name="Thomas J."/>
            <person name="Vandecasteele C."/>
            <person name="Vares D."/>
            <person name="Vear F."/>
            <person name="Vautrin S."/>
            <person name="Crespi M."/>
            <person name="Mangin B."/>
            <person name="Burke J.M."/>
            <person name="Salse J."/>
            <person name="Munos S."/>
            <person name="Vincourt P."/>
            <person name="Rieseberg L.H."/>
            <person name="Langlade N.B."/>
        </authorList>
    </citation>
    <scope>NUCLEOTIDE SEQUENCE [LARGE SCALE GENOMIC DNA]</scope>
    <source>
        <strain evidence="2">cv. SF193</strain>
    </source>
</reference>
<evidence type="ECO:0000313" key="2">
    <source>
        <dbReference type="Proteomes" id="UP000215914"/>
    </source>
</evidence>
<gene>
    <name evidence="1" type="ORF">HannXRQ_Chr06g0178041</name>
</gene>
<dbReference type="Proteomes" id="UP000215914">
    <property type="component" value="Chromosome 6"/>
</dbReference>
<dbReference type="InParanoid" id="A0A251UIX9"/>
<dbReference type="EMBL" id="CM007895">
    <property type="protein sequence ID" value="OTG23044.1"/>
    <property type="molecule type" value="Genomic_DNA"/>
</dbReference>
<name>A0A251UIX9_HELAN</name>
<proteinExistence type="predicted"/>
<keyword evidence="2" id="KW-1185">Reference proteome</keyword>
<organism evidence="1 2">
    <name type="scientific">Helianthus annuus</name>
    <name type="common">Common sunflower</name>
    <dbReference type="NCBI Taxonomy" id="4232"/>
    <lineage>
        <taxon>Eukaryota</taxon>
        <taxon>Viridiplantae</taxon>
        <taxon>Streptophyta</taxon>
        <taxon>Embryophyta</taxon>
        <taxon>Tracheophyta</taxon>
        <taxon>Spermatophyta</taxon>
        <taxon>Magnoliopsida</taxon>
        <taxon>eudicotyledons</taxon>
        <taxon>Gunneridae</taxon>
        <taxon>Pentapetalae</taxon>
        <taxon>asterids</taxon>
        <taxon>campanulids</taxon>
        <taxon>Asterales</taxon>
        <taxon>Asteraceae</taxon>
        <taxon>Asteroideae</taxon>
        <taxon>Heliantheae alliance</taxon>
        <taxon>Heliantheae</taxon>
        <taxon>Helianthus</taxon>
    </lineage>
</organism>
<sequence>MNHMSSNQLVAIRDQEIERERTMESSGDGDDDIRLKVVGSVYASHPEEHTEAAGSILCKVLDEMSV</sequence>
<accession>A0A251UIX9</accession>
<protein>
    <submittedName>
        <fullName evidence="1">Uncharacterized protein</fullName>
    </submittedName>
</protein>
<dbReference type="AlphaFoldDB" id="A0A251UIX9"/>